<dbReference type="InterPro" id="IPR005511">
    <property type="entry name" value="SMP-30"/>
</dbReference>
<reference evidence="3" key="1">
    <citation type="submission" date="2015-10" db="EMBL/GenBank/DDBJ databases">
        <authorList>
            <person name="Gilbert D.G."/>
        </authorList>
    </citation>
    <scope>NUCLEOTIDE SEQUENCE</scope>
</reference>
<name>A0A160VAZ6_9ZZZZ</name>
<evidence type="ECO:0000256" key="1">
    <source>
        <dbReference type="ARBA" id="ARBA00022801"/>
    </source>
</evidence>
<dbReference type="SUPFAM" id="SSF63829">
    <property type="entry name" value="Calcium-dependent phosphotriesterase"/>
    <property type="match status" value="1"/>
</dbReference>
<sequence>MPIEQFAPELSKIISTEEPILDLADGFGGDQGPCEGPLWWKEGGYLLFSDIHNNRRMKHTPGGDTTVFQEPTNRANGLTRDLQGRLVSAEHDSRRVARQEADGSVTVIASSFQGRRLNRPNDVIVKSDGSIYFTDPWTSPYAAEQWDLTFSGVYRVSADLGTMTLLIGDFVVPNGLMFSPDESILYINDSRRGHIRSFEVMPNGTLAKQSDKILIDVTGDESGVPDGMKVDIEGNIYTGGSGGLYIFDPSGKKLGIIRHGYTATTNLAFGGDDWKTLFFTSRNQLGSVRVNIPGNPVPAVKK</sequence>
<dbReference type="Pfam" id="PF08450">
    <property type="entry name" value="SGL"/>
    <property type="match status" value="1"/>
</dbReference>
<dbReference type="PANTHER" id="PTHR47572">
    <property type="entry name" value="LIPOPROTEIN-RELATED"/>
    <property type="match status" value="1"/>
</dbReference>
<dbReference type="InterPro" id="IPR011042">
    <property type="entry name" value="6-blade_b-propeller_TolB-like"/>
</dbReference>
<feature type="domain" description="SMP-30/Gluconolactonase/LRE-like region" evidence="2">
    <location>
        <begin position="35"/>
        <end position="282"/>
    </location>
</feature>
<dbReference type="InterPro" id="IPR051262">
    <property type="entry name" value="SMP-30/CGR1_Lactonase"/>
</dbReference>
<proteinExistence type="predicted"/>
<organism evidence="3">
    <name type="scientific">hydrothermal vent metagenome</name>
    <dbReference type="NCBI Taxonomy" id="652676"/>
    <lineage>
        <taxon>unclassified sequences</taxon>
        <taxon>metagenomes</taxon>
        <taxon>ecological metagenomes</taxon>
    </lineage>
</organism>
<dbReference type="AlphaFoldDB" id="A0A160VAZ6"/>
<protein>
    <submittedName>
        <fullName evidence="3">Gluconolactonase</fullName>
        <ecNumber evidence="3">3.1.1.17</ecNumber>
    </submittedName>
</protein>
<evidence type="ECO:0000313" key="3">
    <source>
        <dbReference type="EMBL" id="CUV03386.1"/>
    </source>
</evidence>
<dbReference type="EMBL" id="FAXA01000402">
    <property type="protein sequence ID" value="CUV03386.1"/>
    <property type="molecule type" value="Genomic_DNA"/>
</dbReference>
<dbReference type="Gene3D" id="2.120.10.30">
    <property type="entry name" value="TolB, C-terminal domain"/>
    <property type="match status" value="1"/>
</dbReference>
<gene>
    <name evidence="3" type="ORF">MGWOODY_Clf1344</name>
</gene>
<dbReference type="PANTHER" id="PTHR47572:SF4">
    <property type="entry name" value="LACTONASE DRP35"/>
    <property type="match status" value="1"/>
</dbReference>
<evidence type="ECO:0000259" key="2">
    <source>
        <dbReference type="Pfam" id="PF08450"/>
    </source>
</evidence>
<dbReference type="PRINTS" id="PR01790">
    <property type="entry name" value="SMP30FAMILY"/>
</dbReference>
<dbReference type="GO" id="GO:0004341">
    <property type="term" value="F:gluconolactonase activity"/>
    <property type="evidence" value="ECO:0007669"/>
    <property type="project" value="UniProtKB-EC"/>
</dbReference>
<accession>A0A160VAZ6</accession>
<dbReference type="InterPro" id="IPR013658">
    <property type="entry name" value="SGL"/>
</dbReference>
<keyword evidence="1 3" id="KW-0378">Hydrolase</keyword>
<dbReference type="EC" id="3.1.1.17" evidence="3"/>